<evidence type="ECO:0000313" key="2">
    <source>
        <dbReference type="Proteomes" id="UP000632195"/>
    </source>
</evidence>
<reference evidence="1" key="2">
    <citation type="submission" date="2022-09" db="EMBL/GenBank/DDBJ databases">
        <authorList>
            <person name="Sun Q."/>
            <person name="Ohkuma M."/>
        </authorList>
    </citation>
    <scope>NUCLEOTIDE SEQUENCE</scope>
    <source>
        <strain evidence="1">JCM 13583</strain>
    </source>
</reference>
<dbReference type="RefSeq" id="WP_188679331.1">
    <property type="nucleotide sequence ID" value="NZ_BMNY01000001.1"/>
</dbReference>
<dbReference type="Proteomes" id="UP000632195">
    <property type="component" value="Unassembled WGS sequence"/>
</dbReference>
<comment type="caution">
    <text evidence="1">The sequence shown here is derived from an EMBL/GenBank/DDBJ whole genome shotgun (WGS) entry which is preliminary data.</text>
</comment>
<evidence type="ECO:0000313" key="1">
    <source>
        <dbReference type="EMBL" id="GGM66263.1"/>
    </source>
</evidence>
<dbReference type="AlphaFoldDB" id="A0AA37BPK8"/>
<keyword evidence="2" id="KW-1185">Reference proteome</keyword>
<dbReference type="EMBL" id="BMNY01000001">
    <property type="protein sequence ID" value="GGM66263.1"/>
    <property type="molecule type" value="Genomic_DNA"/>
</dbReference>
<name>A0AA37BPK8_9ARCH</name>
<protein>
    <submittedName>
        <fullName evidence="1">Uncharacterized protein</fullName>
    </submittedName>
</protein>
<gene>
    <name evidence="1" type="ORF">GCM10007108_00650</name>
</gene>
<organism evidence="1 2">
    <name type="scientific">Thermogymnomonas acidicola</name>
    <dbReference type="NCBI Taxonomy" id="399579"/>
    <lineage>
        <taxon>Archaea</taxon>
        <taxon>Methanobacteriati</taxon>
        <taxon>Thermoplasmatota</taxon>
        <taxon>Thermoplasmata</taxon>
        <taxon>Thermoplasmatales</taxon>
        <taxon>Thermogymnomonas</taxon>
    </lineage>
</organism>
<sequence length="67" mass="7594">MAKEDRETGRTITIEINLRMPQMPSTLMRVARHLMNAAEEIMKAGQEVSPVKIRSSGEGEVRKIEIK</sequence>
<reference evidence="1" key="1">
    <citation type="journal article" date="2014" name="Int. J. Syst. Evol. Microbiol.">
        <title>Complete genome sequence of Corynebacterium casei LMG S-19264T (=DSM 44701T), isolated from a smear-ripened cheese.</title>
        <authorList>
            <consortium name="US DOE Joint Genome Institute (JGI-PGF)"/>
            <person name="Walter F."/>
            <person name="Albersmeier A."/>
            <person name="Kalinowski J."/>
            <person name="Ruckert C."/>
        </authorList>
    </citation>
    <scope>NUCLEOTIDE SEQUENCE</scope>
    <source>
        <strain evidence="1">JCM 13583</strain>
    </source>
</reference>
<accession>A0AA37BPK8</accession>
<proteinExistence type="predicted"/>